<proteinExistence type="predicted"/>
<evidence type="ECO:0000313" key="6">
    <source>
        <dbReference type="EMBL" id="EEN58283.1"/>
    </source>
</evidence>
<keyword evidence="2" id="KW-0964">Secreted</keyword>
<comment type="subcellular location">
    <subcellularLocation>
        <location evidence="1">Secreted</location>
    </subcellularLocation>
</comment>
<evidence type="ECO:0000256" key="3">
    <source>
        <dbReference type="ARBA" id="ARBA00022729"/>
    </source>
</evidence>
<dbReference type="InterPro" id="IPR025155">
    <property type="entry name" value="WxxW_domain"/>
</dbReference>
<dbReference type="InterPro" id="IPR039675">
    <property type="entry name" value="CILP1/CILP2"/>
</dbReference>
<keyword evidence="4" id="KW-0325">Glycoprotein</keyword>
<dbReference type="Pfam" id="PF13330">
    <property type="entry name" value="Mucin2_WxxW"/>
    <property type="match status" value="1"/>
</dbReference>
<dbReference type="PANTHER" id="PTHR15031:SF4">
    <property type="entry name" value="CARTILAGE INTERMEDIATE LAYER PROTEIN 1"/>
    <property type="match status" value="1"/>
</dbReference>
<evidence type="ECO:0000256" key="1">
    <source>
        <dbReference type="ARBA" id="ARBA00004613"/>
    </source>
</evidence>
<feature type="domain" description="WxxW" evidence="5">
    <location>
        <begin position="16"/>
        <end position="100"/>
    </location>
</feature>
<gene>
    <name evidence="6" type="ORF">BRAFLDRAFT_76958</name>
</gene>
<sequence>MPRIIPVSAGGPATGWTRWYDRDDPSVSGDWETLSALRRENPREICAAPSGIQAQVKGTNSPASLTGDRFFQFNPLQGIVCKNCDQSDGGCEDYEVRFWCP</sequence>
<reference evidence="6" key="1">
    <citation type="journal article" date="2008" name="Nature">
        <title>The amphioxus genome and the evolution of the chordate karyotype.</title>
        <authorList>
            <consortium name="US DOE Joint Genome Institute (JGI-PGF)"/>
            <person name="Putnam N.H."/>
            <person name="Butts T."/>
            <person name="Ferrier D.E.K."/>
            <person name="Furlong R.F."/>
            <person name="Hellsten U."/>
            <person name="Kawashima T."/>
            <person name="Robinson-Rechavi M."/>
            <person name="Shoguchi E."/>
            <person name="Terry A."/>
            <person name="Yu J.-K."/>
            <person name="Benito-Gutierrez E.L."/>
            <person name="Dubchak I."/>
            <person name="Garcia-Fernandez J."/>
            <person name="Gibson-Brown J.J."/>
            <person name="Grigoriev I.V."/>
            <person name="Horton A.C."/>
            <person name="de Jong P.J."/>
            <person name="Jurka J."/>
            <person name="Kapitonov V.V."/>
            <person name="Kohara Y."/>
            <person name="Kuroki Y."/>
            <person name="Lindquist E."/>
            <person name="Lucas S."/>
            <person name="Osoegawa K."/>
            <person name="Pennacchio L.A."/>
            <person name="Salamov A.A."/>
            <person name="Satou Y."/>
            <person name="Sauka-Spengler T."/>
            <person name="Schmutz J."/>
            <person name="Shin-I T."/>
            <person name="Toyoda A."/>
            <person name="Bronner-Fraser M."/>
            <person name="Fujiyama A."/>
            <person name="Holland L.Z."/>
            <person name="Holland P.W.H."/>
            <person name="Satoh N."/>
            <person name="Rokhsar D.S."/>
        </authorList>
    </citation>
    <scope>NUCLEOTIDE SEQUENCE [LARGE SCALE GENOMIC DNA]</scope>
    <source>
        <strain evidence="6">S238N-H82</strain>
        <tissue evidence="6">Testes</tissue>
    </source>
</reference>
<accession>C3YNH7</accession>
<dbReference type="GO" id="GO:0005576">
    <property type="term" value="C:extracellular region"/>
    <property type="evidence" value="ECO:0007669"/>
    <property type="project" value="UniProtKB-SubCell"/>
</dbReference>
<dbReference type="AlphaFoldDB" id="C3YNH7"/>
<evidence type="ECO:0000256" key="4">
    <source>
        <dbReference type="ARBA" id="ARBA00023180"/>
    </source>
</evidence>
<evidence type="ECO:0000259" key="5">
    <source>
        <dbReference type="Pfam" id="PF13330"/>
    </source>
</evidence>
<organism>
    <name type="scientific">Branchiostoma floridae</name>
    <name type="common">Florida lancelet</name>
    <name type="synonym">Amphioxus</name>
    <dbReference type="NCBI Taxonomy" id="7739"/>
    <lineage>
        <taxon>Eukaryota</taxon>
        <taxon>Metazoa</taxon>
        <taxon>Chordata</taxon>
        <taxon>Cephalochordata</taxon>
        <taxon>Leptocardii</taxon>
        <taxon>Amphioxiformes</taxon>
        <taxon>Branchiostomatidae</taxon>
        <taxon>Branchiostoma</taxon>
    </lineage>
</organism>
<dbReference type="InParanoid" id="C3YNH7"/>
<evidence type="ECO:0000256" key="2">
    <source>
        <dbReference type="ARBA" id="ARBA00022525"/>
    </source>
</evidence>
<name>C3YNH7_BRAFL</name>
<dbReference type="EMBL" id="GG666533">
    <property type="protein sequence ID" value="EEN58283.1"/>
    <property type="molecule type" value="Genomic_DNA"/>
</dbReference>
<protein>
    <recommendedName>
        <fullName evidence="5">WxxW domain-containing protein</fullName>
    </recommendedName>
</protein>
<dbReference type="PANTHER" id="PTHR15031">
    <property type="entry name" value="CARTILAGE INTERMEDIATE LAYER PROTEIN CLIP"/>
    <property type="match status" value="1"/>
</dbReference>
<keyword evidence="3" id="KW-0732">Signal</keyword>